<dbReference type="AlphaFoldDB" id="A0AAV7PVI6"/>
<dbReference type="EMBL" id="JANPWB010000011">
    <property type="protein sequence ID" value="KAJ1130488.1"/>
    <property type="molecule type" value="Genomic_DNA"/>
</dbReference>
<reference evidence="1" key="1">
    <citation type="journal article" date="2022" name="bioRxiv">
        <title>Sequencing and chromosome-scale assembly of the giantPleurodeles waltlgenome.</title>
        <authorList>
            <person name="Brown T."/>
            <person name="Elewa A."/>
            <person name="Iarovenko S."/>
            <person name="Subramanian E."/>
            <person name="Araus A.J."/>
            <person name="Petzold A."/>
            <person name="Susuki M."/>
            <person name="Suzuki K.-i.T."/>
            <person name="Hayashi T."/>
            <person name="Toyoda A."/>
            <person name="Oliveira C."/>
            <person name="Osipova E."/>
            <person name="Leigh N.D."/>
            <person name="Simon A."/>
            <person name="Yun M.H."/>
        </authorList>
    </citation>
    <scope>NUCLEOTIDE SEQUENCE</scope>
    <source>
        <strain evidence="1">20211129_DDA</strain>
        <tissue evidence="1">Liver</tissue>
    </source>
</reference>
<organism evidence="1 2">
    <name type="scientific">Pleurodeles waltl</name>
    <name type="common">Iberian ribbed newt</name>
    <dbReference type="NCBI Taxonomy" id="8319"/>
    <lineage>
        <taxon>Eukaryota</taxon>
        <taxon>Metazoa</taxon>
        <taxon>Chordata</taxon>
        <taxon>Craniata</taxon>
        <taxon>Vertebrata</taxon>
        <taxon>Euteleostomi</taxon>
        <taxon>Amphibia</taxon>
        <taxon>Batrachia</taxon>
        <taxon>Caudata</taxon>
        <taxon>Salamandroidea</taxon>
        <taxon>Salamandridae</taxon>
        <taxon>Pleurodelinae</taxon>
        <taxon>Pleurodeles</taxon>
    </lineage>
</organism>
<keyword evidence="2" id="KW-1185">Reference proteome</keyword>
<proteinExistence type="predicted"/>
<comment type="caution">
    <text evidence="1">The sequence shown here is derived from an EMBL/GenBank/DDBJ whole genome shotgun (WGS) entry which is preliminary data.</text>
</comment>
<evidence type="ECO:0000313" key="1">
    <source>
        <dbReference type="EMBL" id="KAJ1130488.1"/>
    </source>
</evidence>
<evidence type="ECO:0000313" key="2">
    <source>
        <dbReference type="Proteomes" id="UP001066276"/>
    </source>
</evidence>
<sequence>MQSSKGDDDVTDGSFINSSAVDVLDETEGVDSGTKSIHAVDDGLVNNDSVIIVNSFADDEDLDVIVLVVRVTDAIVITA</sequence>
<dbReference type="Proteomes" id="UP001066276">
    <property type="component" value="Chromosome 7"/>
</dbReference>
<name>A0AAV7PVI6_PLEWA</name>
<accession>A0AAV7PVI6</accession>
<protein>
    <submittedName>
        <fullName evidence="1">Uncharacterized protein</fullName>
    </submittedName>
</protein>
<gene>
    <name evidence="1" type="ORF">NDU88_008840</name>
</gene>